<dbReference type="Gene3D" id="1.10.287.950">
    <property type="entry name" value="Methyl-accepting chemotaxis protein"/>
    <property type="match status" value="1"/>
</dbReference>
<sequence>MSHFESAGGVESTAARDEGGFEPDDDVLATAQGAIGVVHQTSETVDDELEAINDLATVQVESMIAVAEDVSDLSATIEEVASSASEMANRSERAADAVEAGTQASTDAAAAMDDVVEIVETVATDVDRLAESVERIDEIVDVISGIADETNLLALNASIQAAQAGEDGAGFGVVANEVKSLANQSQERASEVEGVVSEITAATETLTERLESAVEVAETGAERAGDAEAELETVSGAVDDVATGLEEVSGATSEGAKASERVAHRCDETADSAEQIDDAIDEIEAMRSRQTDMIGEVDHALEVATDARRNRFGNGPKVPAGVRGIDAAGGIPEGCRGVVEVASGTPGPDVDDVVASLVASALANEYAVSLSLTESLDRRTLERTCRDRDVDLRRAFDRDDLFVIDLFDTWRDDENVFDVRSRSLGDVNERIDRRRDRRLLVIGNIAGEIHAFGEQAARETTYDNDGGVLEAADTVVNVVGEAVPATLGEFYAGAADQVVRVEPGPDVAVVRTP</sequence>
<dbReference type="PANTHER" id="PTHR32089">
    <property type="entry name" value="METHYL-ACCEPTING CHEMOTAXIS PROTEIN MCPB"/>
    <property type="match status" value="1"/>
</dbReference>
<evidence type="ECO:0000256" key="4">
    <source>
        <dbReference type="SAM" id="MobiDB-lite"/>
    </source>
</evidence>
<feature type="domain" description="Methyl-accepting transducer" evidence="5">
    <location>
        <begin position="34"/>
        <end position="270"/>
    </location>
</feature>
<keyword evidence="1 3" id="KW-0807">Transducer</keyword>
<dbReference type="GO" id="GO:0007165">
    <property type="term" value="P:signal transduction"/>
    <property type="evidence" value="ECO:0007669"/>
    <property type="project" value="UniProtKB-KW"/>
</dbReference>
<keyword evidence="7" id="KW-1185">Reference proteome</keyword>
<dbReference type="PRINTS" id="PR00260">
    <property type="entry name" value="CHEMTRNSDUCR"/>
</dbReference>
<dbReference type="SUPFAM" id="SSF58104">
    <property type="entry name" value="Methyl-accepting chemotaxis protein (MCP) signaling domain"/>
    <property type="match status" value="1"/>
</dbReference>
<evidence type="ECO:0000256" key="2">
    <source>
        <dbReference type="ARBA" id="ARBA00029447"/>
    </source>
</evidence>
<dbReference type="GeneID" id="32895041"/>
<dbReference type="CDD" id="cd11386">
    <property type="entry name" value="MCP_signal"/>
    <property type="match status" value="1"/>
</dbReference>
<dbReference type="InterPro" id="IPR004089">
    <property type="entry name" value="MCPsignal_dom"/>
</dbReference>
<dbReference type="RefSeq" id="WP_086888949.1">
    <property type="nucleotide sequence ID" value="NZ_CP019893.1"/>
</dbReference>
<comment type="similarity">
    <text evidence="2">Belongs to the methyl-accepting chemotaxis (MCP) protein family.</text>
</comment>
<name>A0A2Z2HXY8_9EURY</name>
<organism evidence="6 7">
    <name type="scientific">Natrarchaeobaculum aegyptiacum</name>
    <dbReference type="NCBI Taxonomy" id="745377"/>
    <lineage>
        <taxon>Archaea</taxon>
        <taxon>Methanobacteriati</taxon>
        <taxon>Methanobacteriota</taxon>
        <taxon>Stenosarchaea group</taxon>
        <taxon>Halobacteria</taxon>
        <taxon>Halobacteriales</taxon>
        <taxon>Natrialbaceae</taxon>
        <taxon>Natrarchaeobaculum</taxon>
    </lineage>
</organism>
<dbReference type="AlphaFoldDB" id="A0A2Z2HXY8"/>
<dbReference type="OrthoDB" id="8523at2157"/>
<proteinExistence type="inferred from homology"/>
<dbReference type="PROSITE" id="PS50111">
    <property type="entry name" value="CHEMOTAXIS_TRANSDUC_2"/>
    <property type="match status" value="1"/>
</dbReference>
<protein>
    <recommendedName>
        <fullName evidence="5">Methyl-accepting transducer domain-containing protein</fullName>
    </recommendedName>
</protein>
<gene>
    <name evidence="6" type="ORF">B1756_13150</name>
</gene>
<dbReference type="GO" id="GO:0016020">
    <property type="term" value="C:membrane"/>
    <property type="evidence" value="ECO:0007669"/>
    <property type="project" value="InterPro"/>
</dbReference>
<dbReference type="InterPro" id="IPR004090">
    <property type="entry name" value="Chemotax_Me-accpt_rcpt"/>
</dbReference>
<evidence type="ECO:0000256" key="1">
    <source>
        <dbReference type="ARBA" id="ARBA00023224"/>
    </source>
</evidence>
<dbReference type="KEGG" id="naj:B1756_13150"/>
<evidence type="ECO:0000259" key="5">
    <source>
        <dbReference type="PROSITE" id="PS50111"/>
    </source>
</evidence>
<dbReference type="GO" id="GO:0004888">
    <property type="term" value="F:transmembrane signaling receptor activity"/>
    <property type="evidence" value="ECO:0007669"/>
    <property type="project" value="InterPro"/>
</dbReference>
<evidence type="ECO:0000313" key="7">
    <source>
        <dbReference type="Proteomes" id="UP000250088"/>
    </source>
</evidence>
<evidence type="ECO:0000313" key="6">
    <source>
        <dbReference type="EMBL" id="ARS90577.1"/>
    </source>
</evidence>
<dbReference type="PANTHER" id="PTHR32089:SF112">
    <property type="entry name" value="LYSOZYME-LIKE PROTEIN-RELATED"/>
    <property type="match status" value="1"/>
</dbReference>
<dbReference type="GO" id="GO:0006935">
    <property type="term" value="P:chemotaxis"/>
    <property type="evidence" value="ECO:0007669"/>
    <property type="project" value="InterPro"/>
</dbReference>
<dbReference type="EMBL" id="CP019893">
    <property type="protein sequence ID" value="ARS90577.1"/>
    <property type="molecule type" value="Genomic_DNA"/>
</dbReference>
<dbReference type="SMART" id="SM00283">
    <property type="entry name" value="MA"/>
    <property type="match status" value="1"/>
</dbReference>
<feature type="region of interest" description="Disordered" evidence="4">
    <location>
        <begin position="1"/>
        <end position="26"/>
    </location>
</feature>
<dbReference type="Pfam" id="PF00015">
    <property type="entry name" value="MCPsignal"/>
    <property type="match status" value="1"/>
</dbReference>
<reference evidence="7" key="1">
    <citation type="submission" date="2017-02" db="EMBL/GenBank/DDBJ databases">
        <title>Natronthermophilus aegyptiacus gen. nov.,sp. nov., an aerobic, extremely halophilic alkalithermophilic archaeon isolated from the athalassohaline Wadi An Natrun, Egypt.</title>
        <authorList>
            <person name="Zhao B."/>
        </authorList>
    </citation>
    <scope>NUCLEOTIDE SEQUENCE [LARGE SCALE GENOMIC DNA]</scope>
    <source>
        <strain evidence="7">JW/NM-HA 15</strain>
    </source>
</reference>
<evidence type="ECO:0000256" key="3">
    <source>
        <dbReference type="PROSITE-ProRule" id="PRU00284"/>
    </source>
</evidence>
<dbReference type="Proteomes" id="UP000250088">
    <property type="component" value="Chromosome"/>
</dbReference>
<accession>A0A2Z2HXY8</accession>